<accession>A0AA94H9D6</accession>
<dbReference type="AlphaFoldDB" id="A0AA94H9D6"/>
<comment type="caution">
    <text evidence="1">The sequence shown here is derived from an EMBL/GenBank/DDBJ whole genome shotgun (WGS) entry which is preliminary data.</text>
</comment>
<proteinExistence type="predicted"/>
<reference evidence="1 2" key="1">
    <citation type="submission" date="2016-10" db="EMBL/GenBank/DDBJ databases">
        <authorList>
            <person name="Varghese N."/>
            <person name="Submissions S."/>
        </authorList>
    </citation>
    <scope>NUCLEOTIDE SEQUENCE [LARGE SCALE GENOMIC DNA]</scope>
    <source>
        <strain evidence="1 2">CGMCC 1.7012</strain>
    </source>
</reference>
<name>A0AA94H9D6_9ENTR</name>
<dbReference type="EMBL" id="FOKO01000014">
    <property type="protein sequence ID" value="SFD38323.1"/>
    <property type="molecule type" value="Genomic_DNA"/>
</dbReference>
<sequence length="85" mass="10113">MKVYVVCSQRGDFELLRSADKWILSVLMPNYYPNSHFDVSKDFLLTDDEVTHKEDVEYLKKPAENIRKDWSTFLNREVSDVKIVR</sequence>
<dbReference type="Proteomes" id="UP000182314">
    <property type="component" value="Unassembled WGS sequence"/>
</dbReference>
<evidence type="ECO:0000313" key="2">
    <source>
        <dbReference type="Proteomes" id="UP000182314"/>
    </source>
</evidence>
<organism evidence="1 2">
    <name type="scientific">Kosakonia oryzae</name>
    <dbReference type="NCBI Taxonomy" id="497725"/>
    <lineage>
        <taxon>Bacteria</taxon>
        <taxon>Pseudomonadati</taxon>
        <taxon>Pseudomonadota</taxon>
        <taxon>Gammaproteobacteria</taxon>
        <taxon>Enterobacterales</taxon>
        <taxon>Enterobacteriaceae</taxon>
        <taxon>Kosakonia</taxon>
    </lineage>
</organism>
<evidence type="ECO:0000313" key="1">
    <source>
        <dbReference type="EMBL" id="SFD38323.1"/>
    </source>
</evidence>
<protein>
    <submittedName>
        <fullName evidence="1">Uncharacterized protein</fullName>
    </submittedName>
</protein>
<gene>
    <name evidence="1" type="ORF">SAMN05216286_0104</name>
</gene>